<evidence type="ECO:0000256" key="3">
    <source>
        <dbReference type="ARBA" id="ARBA00022490"/>
    </source>
</evidence>
<dbReference type="Pfam" id="PF04570">
    <property type="entry name" value="zf-FLZ"/>
    <property type="match status" value="1"/>
</dbReference>
<evidence type="ECO:0000313" key="7">
    <source>
        <dbReference type="Proteomes" id="UP000077755"/>
    </source>
</evidence>
<organism evidence="6 7">
    <name type="scientific">Daucus carota subsp. sativus</name>
    <name type="common">Carrot</name>
    <dbReference type="NCBI Taxonomy" id="79200"/>
    <lineage>
        <taxon>Eukaryota</taxon>
        <taxon>Viridiplantae</taxon>
        <taxon>Streptophyta</taxon>
        <taxon>Embryophyta</taxon>
        <taxon>Tracheophyta</taxon>
        <taxon>Spermatophyta</taxon>
        <taxon>Magnoliopsida</taxon>
        <taxon>eudicotyledons</taxon>
        <taxon>Gunneridae</taxon>
        <taxon>Pentapetalae</taxon>
        <taxon>asterids</taxon>
        <taxon>campanulids</taxon>
        <taxon>Apiales</taxon>
        <taxon>Apiaceae</taxon>
        <taxon>Apioideae</taxon>
        <taxon>Scandiceae</taxon>
        <taxon>Daucinae</taxon>
        <taxon>Daucus</taxon>
        <taxon>Daucus sect. Daucus</taxon>
    </lineage>
</organism>
<proteinExistence type="inferred from homology"/>
<accession>A0A175YIG6</accession>
<dbReference type="InterPro" id="IPR007650">
    <property type="entry name" value="Zf-FLZ_dom"/>
</dbReference>
<dbReference type="PROSITE" id="PS51795">
    <property type="entry name" value="ZF_FLZ"/>
    <property type="match status" value="1"/>
</dbReference>
<keyword evidence="7" id="KW-1185">Reference proteome</keyword>
<dbReference type="PANTHER" id="PTHR33059">
    <property type="entry name" value="FCS-LIKE ZINC FINGER 5"/>
    <property type="match status" value="1"/>
</dbReference>
<dbReference type="GO" id="GO:0005737">
    <property type="term" value="C:cytoplasm"/>
    <property type="evidence" value="ECO:0007669"/>
    <property type="project" value="UniProtKB-SubCell"/>
</dbReference>
<evidence type="ECO:0000256" key="5">
    <source>
        <dbReference type="ARBA" id="ARBA00022771"/>
    </source>
</evidence>
<evidence type="ECO:0000256" key="1">
    <source>
        <dbReference type="ARBA" id="ARBA00004496"/>
    </source>
</evidence>
<dbReference type="AlphaFoldDB" id="A0A175YIG6"/>
<evidence type="ECO:0000256" key="4">
    <source>
        <dbReference type="ARBA" id="ARBA00022723"/>
    </source>
</evidence>
<reference evidence="6" key="1">
    <citation type="journal article" date="2016" name="Nat. Genet.">
        <title>A high-quality carrot genome assembly provides new insights into carotenoid accumulation and asterid genome evolution.</title>
        <authorList>
            <person name="Iorizzo M."/>
            <person name="Ellison S."/>
            <person name="Senalik D."/>
            <person name="Zeng P."/>
            <person name="Satapoomin P."/>
            <person name="Huang J."/>
            <person name="Bowman M."/>
            <person name="Iovene M."/>
            <person name="Sanseverino W."/>
            <person name="Cavagnaro P."/>
            <person name="Yildiz M."/>
            <person name="Macko-Podgorni A."/>
            <person name="Moranska E."/>
            <person name="Grzebelus E."/>
            <person name="Grzebelus D."/>
            <person name="Ashrafi H."/>
            <person name="Zheng Z."/>
            <person name="Cheng S."/>
            <person name="Spooner D."/>
            <person name="Van Deynze A."/>
            <person name="Simon P."/>
        </authorList>
    </citation>
    <scope>NUCLEOTIDE SEQUENCE</scope>
    <source>
        <tissue evidence="6">Leaf</tissue>
    </source>
</reference>
<keyword evidence="4" id="KW-0479">Metal-binding</keyword>
<dbReference type="OrthoDB" id="1926521at2759"/>
<comment type="similarity">
    <text evidence="2">Belongs to the FLZ family.</text>
</comment>
<dbReference type="EMBL" id="CP093351">
    <property type="protein sequence ID" value="WOH15892.1"/>
    <property type="molecule type" value="Genomic_DNA"/>
</dbReference>
<dbReference type="Proteomes" id="UP000077755">
    <property type="component" value="Chromosome 9"/>
</dbReference>
<keyword evidence="5" id="KW-0862">Zinc</keyword>
<keyword evidence="5" id="KW-0863">Zinc-finger</keyword>
<comment type="subcellular location">
    <subcellularLocation>
        <location evidence="1">Cytoplasm</location>
    </subcellularLocation>
</comment>
<protein>
    <submittedName>
        <fullName evidence="6">Uncharacterized protein</fullName>
    </submittedName>
</protein>
<name>A0A175YIG6_DAUCS</name>
<keyword evidence="3" id="KW-0963">Cytoplasm</keyword>
<gene>
    <name evidence="6" type="ORF">DCAR_0935439</name>
</gene>
<reference evidence="6" key="2">
    <citation type="submission" date="2022-03" db="EMBL/GenBank/DDBJ databases">
        <title>Draft title - Genomic analysis of global carrot germplasm unveils the trajectory of domestication and the origin of high carotenoid orange carrot.</title>
        <authorList>
            <person name="Iorizzo M."/>
            <person name="Ellison S."/>
            <person name="Senalik D."/>
            <person name="Macko-Podgorni A."/>
            <person name="Grzebelus D."/>
            <person name="Bostan H."/>
            <person name="Rolling W."/>
            <person name="Curaba J."/>
            <person name="Simon P."/>
        </authorList>
    </citation>
    <scope>NUCLEOTIDE SEQUENCE</scope>
    <source>
        <tissue evidence="6">Leaf</tissue>
    </source>
</reference>
<dbReference type="GO" id="GO:0008270">
    <property type="term" value="F:zinc ion binding"/>
    <property type="evidence" value="ECO:0007669"/>
    <property type="project" value="UniProtKB-KW"/>
</dbReference>
<sequence length="141" mass="15808">MVGLSIVLESQQATTITSAAKADSALVINKIISIINKPAPPSSPPSTPFKSSLRRCSFLDRCFLCYTALLHNKDIYMYQGDKAFCSVECRFQQILMDEEDELKAMNKTTIPQTNNGRDKCCLAAMRRPATPSPWPRKSRYN</sequence>
<dbReference type="PANTHER" id="PTHR33059:SF84">
    <property type="entry name" value="FCS-LIKE ZINC FINGER 15"/>
    <property type="match status" value="1"/>
</dbReference>
<evidence type="ECO:0000313" key="6">
    <source>
        <dbReference type="EMBL" id="WOH15892.1"/>
    </source>
</evidence>
<dbReference type="OMA" id="VECRYRQ"/>
<evidence type="ECO:0000256" key="2">
    <source>
        <dbReference type="ARBA" id="ARBA00009374"/>
    </source>
</evidence>
<dbReference type="Gramene" id="KZM82941">
    <property type="protein sequence ID" value="KZM82941"/>
    <property type="gene ID" value="DCAR_030510"/>
</dbReference>